<dbReference type="Gene3D" id="3.40.50.410">
    <property type="entry name" value="von Willebrand factor, type A domain"/>
    <property type="match status" value="1"/>
</dbReference>
<dbReference type="CDD" id="cd00198">
    <property type="entry name" value="vWFA"/>
    <property type="match status" value="1"/>
</dbReference>
<comment type="caution">
    <text evidence="3">The sequence shown here is derived from an EMBL/GenBank/DDBJ whole genome shotgun (WGS) entry which is preliminary data.</text>
</comment>
<dbReference type="SUPFAM" id="SSF53300">
    <property type="entry name" value="vWA-like"/>
    <property type="match status" value="1"/>
</dbReference>
<evidence type="ECO:0000256" key="1">
    <source>
        <dbReference type="SAM" id="MobiDB-lite"/>
    </source>
</evidence>
<name>A0ABN1CYQ2_9BURK</name>
<keyword evidence="4" id="KW-1185">Reference proteome</keyword>
<feature type="domain" description="VWFA" evidence="2">
    <location>
        <begin position="142"/>
        <end position="354"/>
    </location>
</feature>
<dbReference type="PANTHER" id="PTHR47763">
    <property type="entry name" value="ALPHA-PROTEIN KINASE VWKA"/>
    <property type="match status" value="1"/>
</dbReference>
<proteinExistence type="predicted"/>
<evidence type="ECO:0000259" key="2">
    <source>
        <dbReference type="PROSITE" id="PS50234"/>
    </source>
</evidence>
<gene>
    <name evidence="3" type="ORF">GCM10009097_53230</name>
</gene>
<dbReference type="PROSITE" id="PS50234">
    <property type="entry name" value="VWFA"/>
    <property type="match status" value="1"/>
</dbReference>
<evidence type="ECO:0000313" key="4">
    <source>
        <dbReference type="Proteomes" id="UP001501706"/>
    </source>
</evidence>
<feature type="region of interest" description="Disordered" evidence="1">
    <location>
        <begin position="19"/>
        <end position="48"/>
    </location>
</feature>
<dbReference type="InterPro" id="IPR002035">
    <property type="entry name" value="VWF_A"/>
</dbReference>
<evidence type="ECO:0000313" key="3">
    <source>
        <dbReference type="EMBL" id="GAA0529075.1"/>
    </source>
</evidence>
<dbReference type="EMBL" id="BAAAEN010000032">
    <property type="protein sequence ID" value="GAA0529075.1"/>
    <property type="molecule type" value="Genomic_DNA"/>
</dbReference>
<sequence>MALLVAGFLAGCGGDGAVTSSGGGDPGTPPPPDPYADSTAKPPAPITDPTITAAGSVAARTDGSGLFDINIAGFAAPTATTLSARQLSMRSGPNKFAATRANLTRAGVPDLEADDFVVVENGIVKGHTVRRIGEDSTRAKADVVFVFDTTGSMSGALKSVQTSIIEFADFLGKSGLDVQLGAVTFGDAFDTKTTGSPRLGTGSTQPPAFDPSERQVFAPTTDFAKFKQFITEETATGGGDGPENGVGALQFAYDKTPWRTGAQRVLIVVTDVVSHNGSTYSEASISGRWIPPLAADLITKLKGKAVVHVVSPAIDNPRQHTDMKVFAGAAGTGGAYFEWDEKEFSLIDLPIAEVAAGGYIVTYRGKADGKPKTVRVVINNGTDIRGEITLTAEY</sequence>
<organism evidence="3 4">
    <name type="scientific">Pigmentiphaga daeguensis</name>
    <dbReference type="NCBI Taxonomy" id="414049"/>
    <lineage>
        <taxon>Bacteria</taxon>
        <taxon>Pseudomonadati</taxon>
        <taxon>Pseudomonadota</taxon>
        <taxon>Betaproteobacteria</taxon>
        <taxon>Burkholderiales</taxon>
        <taxon>Alcaligenaceae</taxon>
        <taxon>Pigmentiphaga</taxon>
    </lineage>
</organism>
<dbReference type="Proteomes" id="UP001501706">
    <property type="component" value="Unassembled WGS sequence"/>
</dbReference>
<dbReference type="InterPro" id="IPR052969">
    <property type="entry name" value="Thr-specific_kinase-like"/>
</dbReference>
<accession>A0ABN1CYQ2</accession>
<dbReference type="InterPro" id="IPR036465">
    <property type="entry name" value="vWFA_dom_sf"/>
</dbReference>
<dbReference type="SMART" id="SM00327">
    <property type="entry name" value="VWA"/>
    <property type="match status" value="1"/>
</dbReference>
<protein>
    <recommendedName>
        <fullName evidence="2">VWFA domain-containing protein</fullName>
    </recommendedName>
</protein>
<reference evidence="3 4" key="1">
    <citation type="journal article" date="2019" name="Int. J. Syst. Evol. Microbiol.">
        <title>The Global Catalogue of Microorganisms (GCM) 10K type strain sequencing project: providing services to taxonomists for standard genome sequencing and annotation.</title>
        <authorList>
            <consortium name="The Broad Institute Genomics Platform"/>
            <consortium name="The Broad Institute Genome Sequencing Center for Infectious Disease"/>
            <person name="Wu L."/>
            <person name="Ma J."/>
        </authorList>
    </citation>
    <scope>NUCLEOTIDE SEQUENCE [LARGE SCALE GENOMIC DNA]</scope>
    <source>
        <strain evidence="3 4">JCM 14330</strain>
    </source>
</reference>